<protein>
    <recommendedName>
        <fullName evidence="2">Terminase large subunit GpA endonuclease domain-containing protein</fullName>
    </recommendedName>
</protein>
<feature type="non-terminal residue" evidence="3">
    <location>
        <position position="1"/>
    </location>
</feature>
<dbReference type="Pfam" id="PF20454">
    <property type="entry name" value="GpA_nuclease"/>
    <property type="match status" value="1"/>
</dbReference>
<evidence type="ECO:0000256" key="1">
    <source>
        <dbReference type="SAM" id="MobiDB-lite"/>
    </source>
</evidence>
<evidence type="ECO:0000259" key="2">
    <source>
        <dbReference type="Pfam" id="PF20454"/>
    </source>
</evidence>
<gene>
    <name evidence="3" type="ORF">S03H2_41063</name>
</gene>
<feature type="region of interest" description="Disordered" evidence="1">
    <location>
        <begin position="168"/>
        <end position="195"/>
    </location>
</feature>
<accession>X1ILR9</accession>
<dbReference type="EMBL" id="BARU01025489">
    <property type="protein sequence ID" value="GAH67044.1"/>
    <property type="molecule type" value="Genomic_DNA"/>
</dbReference>
<comment type="caution">
    <text evidence="3">The sequence shown here is derived from an EMBL/GenBank/DDBJ whole genome shotgun (WGS) entry which is preliminary data.</text>
</comment>
<proteinExistence type="predicted"/>
<dbReference type="AlphaFoldDB" id="X1ILR9"/>
<feature type="domain" description="Terminase large subunit GpA endonuclease" evidence="2">
    <location>
        <begin position="2"/>
        <end position="157"/>
    </location>
</feature>
<name>X1ILR9_9ZZZZ</name>
<sequence length="195" mass="22563">VLFVDSGYEPDDVYEYCRKRPGFTIPTKGEPGPCMKPLRPSDLESATERRLNRRQKIRYRGMQLLLIDTHYFKNQVTSWVTPRRDDDGKIIADALTLFYDEVPEYYFKEFGNEQLVKVRDKRGNAKWLWQPVTKGAPSHSLDTAVLCAAAAYYKGIQYLRDPALKTKLPAASRQQGPQRKKQRPRGGWLDNLPQL</sequence>
<dbReference type="InterPro" id="IPR046454">
    <property type="entry name" value="GpA_endonuclease"/>
</dbReference>
<organism evidence="3">
    <name type="scientific">marine sediment metagenome</name>
    <dbReference type="NCBI Taxonomy" id="412755"/>
    <lineage>
        <taxon>unclassified sequences</taxon>
        <taxon>metagenomes</taxon>
        <taxon>ecological metagenomes</taxon>
    </lineage>
</organism>
<evidence type="ECO:0000313" key="3">
    <source>
        <dbReference type="EMBL" id="GAH67044.1"/>
    </source>
</evidence>
<reference evidence="3" key="1">
    <citation type="journal article" date="2014" name="Front. Microbiol.">
        <title>High frequency of phylogenetically diverse reductive dehalogenase-homologous genes in deep subseafloor sedimentary metagenomes.</title>
        <authorList>
            <person name="Kawai M."/>
            <person name="Futagami T."/>
            <person name="Toyoda A."/>
            <person name="Takaki Y."/>
            <person name="Nishi S."/>
            <person name="Hori S."/>
            <person name="Arai W."/>
            <person name="Tsubouchi T."/>
            <person name="Morono Y."/>
            <person name="Uchiyama I."/>
            <person name="Ito T."/>
            <person name="Fujiyama A."/>
            <person name="Inagaki F."/>
            <person name="Takami H."/>
        </authorList>
    </citation>
    <scope>NUCLEOTIDE SEQUENCE</scope>
    <source>
        <strain evidence="3">Expedition CK06-06</strain>
    </source>
</reference>
<dbReference type="GO" id="GO:0004519">
    <property type="term" value="F:endonuclease activity"/>
    <property type="evidence" value="ECO:0007669"/>
    <property type="project" value="InterPro"/>
</dbReference>